<dbReference type="InterPro" id="IPR009057">
    <property type="entry name" value="Homeodomain-like_sf"/>
</dbReference>
<sequence length="144" mass="16909">MSKYETHVRSRLSEIEAWAKAGVSDKQIAKNLGIAYSTFRQYVKKYSELDSVLTKGKQEVDEKVENALLKRALGYTYDEVKETYEGNQLTKRQVVTKHVPADVGAMIFWLKNRRPQDWKSDYHKVKHDEKVLELREKEMEAKAW</sequence>
<comment type="caution">
    <text evidence="1">The sequence shown here is derived from an EMBL/GenBank/DDBJ whole genome shotgun (WGS) entry which is preliminary data.</text>
</comment>
<protein>
    <submittedName>
        <fullName evidence="1">Transposase</fullName>
    </submittedName>
</protein>
<dbReference type="Proteomes" id="UP000487649">
    <property type="component" value="Unassembled WGS sequence"/>
</dbReference>
<organism evidence="1 2">
    <name type="scientific">Turicibacter sanguinis</name>
    <dbReference type="NCBI Taxonomy" id="154288"/>
    <lineage>
        <taxon>Bacteria</taxon>
        <taxon>Bacillati</taxon>
        <taxon>Bacillota</taxon>
        <taxon>Erysipelotrichia</taxon>
        <taxon>Erysipelotrichales</taxon>
        <taxon>Turicibacteraceae</taxon>
        <taxon>Turicibacter</taxon>
    </lineage>
</organism>
<proteinExistence type="predicted"/>
<dbReference type="SUPFAM" id="SSF46689">
    <property type="entry name" value="Homeodomain-like"/>
    <property type="match status" value="1"/>
</dbReference>
<reference evidence="1 2" key="1">
    <citation type="journal article" date="2019" name="Nat. Med.">
        <title>A library of human gut bacterial isolates paired with longitudinal multiomics data enables mechanistic microbiome research.</title>
        <authorList>
            <person name="Poyet M."/>
            <person name="Groussin M."/>
            <person name="Gibbons S.M."/>
            <person name="Avila-Pacheco J."/>
            <person name="Jiang X."/>
            <person name="Kearney S.M."/>
            <person name="Perrotta A.R."/>
            <person name="Berdy B."/>
            <person name="Zhao S."/>
            <person name="Lieberman T.D."/>
            <person name="Swanson P.K."/>
            <person name="Smith M."/>
            <person name="Roesemann S."/>
            <person name="Alexander J.E."/>
            <person name="Rich S.A."/>
            <person name="Livny J."/>
            <person name="Vlamakis H."/>
            <person name="Clish C."/>
            <person name="Bullock K."/>
            <person name="Deik A."/>
            <person name="Scott J."/>
            <person name="Pierce K.A."/>
            <person name="Xavier R.J."/>
            <person name="Alm E.J."/>
        </authorList>
    </citation>
    <scope>NUCLEOTIDE SEQUENCE [LARGE SCALE GENOMIC DNA]</scope>
    <source>
        <strain evidence="1 2">BIOML-A198</strain>
    </source>
</reference>
<evidence type="ECO:0000313" key="1">
    <source>
        <dbReference type="EMBL" id="MTK22788.1"/>
    </source>
</evidence>
<accession>A0A9X4XH21</accession>
<dbReference type="AlphaFoldDB" id="A0A9X4XH21"/>
<evidence type="ECO:0000313" key="2">
    <source>
        <dbReference type="Proteomes" id="UP000487649"/>
    </source>
</evidence>
<dbReference type="EMBL" id="WMQE01000058">
    <property type="protein sequence ID" value="MTK22788.1"/>
    <property type="molecule type" value="Genomic_DNA"/>
</dbReference>
<name>A0A9X4XH21_9FIRM</name>
<gene>
    <name evidence="1" type="ORF">GMA92_15435</name>
</gene>